<organism evidence="2 3">
    <name type="scientific">Clostridium oryzae</name>
    <dbReference type="NCBI Taxonomy" id="1450648"/>
    <lineage>
        <taxon>Bacteria</taxon>
        <taxon>Bacillati</taxon>
        <taxon>Bacillota</taxon>
        <taxon>Clostridia</taxon>
        <taxon>Eubacteriales</taxon>
        <taxon>Clostridiaceae</taxon>
        <taxon>Clostridium</taxon>
    </lineage>
</organism>
<reference evidence="2 3" key="1">
    <citation type="submission" date="2017-03" db="EMBL/GenBank/DDBJ databases">
        <title>Genome sequence of Clostridium oryzae DSM 28571.</title>
        <authorList>
            <person name="Poehlein A."/>
            <person name="Daniel R."/>
        </authorList>
    </citation>
    <scope>NUCLEOTIDE SEQUENCE [LARGE SCALE GENOMIC DNA]</scope>
    <source>
        <strain evidence="2 3">DSM 28571</strain>
    </source>
</reference>
<comment type="caution">
    <text evidence="2">The sequence shown here is derived from an EMBL/GenBank/DDBJ whole genome shotgun (WGS) entry which is preliminary data.</text>
</comment>
<dbReference type="AlphaFoldDB" id="A0A1V4I704"/>
<dbReference type="RefSeq" id="WP_079428485.1">
    <property type="nucleotide sequence ID" value="NZ_MZGV01000105.1"/>
</dbReference>
<keyword evidence="3" id="KW-1185">Reference proteome</keyword>
<feature type="transmembrane region" description="Helical" evidence="1">
    <location>
        <begin position="20"/>
        <end position="41"/>
    </location>
</feature>
<dbReference type="OrthoDB" id="2989509at2"/>
<keyword evidence="1" id="KW-1133">Transmembrane helix</keyword>
<feature type="transmembrane region" description="Helical" evidence="1">
    <location>
        <begin position="47"/>
        <end position="69"/>
    </location>
</feature>
<evidence type="ECO:0000313" key="2">
    <source>
        <dbReference type="EMBL" id="OPJ55733.1"/>
    </source>
</evidence>
<protein>
    <recommendedName>
        <fullName evidence="4">DUF2933 domain-containing protein</fullName>
    </recommendedName>
</protein>
<dbReference type="EMBL" id="MZGV01000105">
    <property type="protein sequence ID" value="OPJ55733.1"/>
    <property type="molecule type" value="Genomic_DNA"/>
</dbReference>
<keyword evidence="1" id="KW-0812">Transmembrane</keyword>
<keyword evidence="1" id="KW-0472">Membrane</keyword>
<evidence type="ECO:0000313" key="3">
    <source>
        <dbReference type="Proteomes" id="UP000190080"/>
    </source>
</evidence>
<sequence>MNCHKDGKNKPKYLGHMLHMVLCCGLPIVIVGIIPVVSAFSLSASKILAGIVPFICPLMMLSMIGMMFLGGRKRSCCSKNEDNDTESNKI</sequence>
<evidence type="ECO:0000256" key="1">
    <source>
        <dbReference type="SAM" id="Phobius"/>
    </source>
</evidence>
<gene>
    <name evidence="2" type="ORF">CLORY_43570</name>
</gene>
<dbReference type="Proteomes" id="UP000190080">
    <property type="component" value="Unassembled WGS sequence"/>
</dbReference>
<proteinExistence type="predicted"/>
<name>A0A1V4I704_9CLOT</name>
<evidence type="ECO:0008006" key="4">
    <source>
        <dbReference type="Google" id="ProtNLM"/>
    </source>
</evidence>
<accession>A0A1V4I704</accession>